<evidence type="ECO:0000313" key="9">
    <source>
        <dbReference type="Proteomes" id="UP000005950"/>
    </source>
</evidence>
<dbReference type="GO" id="GO:0005886">
    <property type="term" value="C:plasma membrane"/>
    <property type="evidence" value="ECO:0007669"/>
    <property type="project" value="UniProtKB-SubCell"/>
</dbReference>
<feature type="transmembrane region" description="Helical" evidence="6">
    <location>
        <begin position="17"/>
        <end position="40"/>
    </location>
</feature>
<dbReference type="PANTHER" id="PTHR46795:SF3">
    <property type="entry name" value="ABC TRANSPORTER PERMEASE"/>
    <property type="match status" value="1"/>
</dbReference>
<gene>
    <name evidence="8" type="ORF">HOLDEFILI_03717</name>
</gene>
<evidence type="ECO:0000259" key="7">
    <source>
        <dbReference type="Pfam" id="PF02687"/>
    </source>
</evidence>
<keyword evidence="4 6" id="KW-1133">Transmembrane helix</keyword>
<keyword evidence="3 6" id="KW-0812">Transmembrane</keyword>
<feature type="transmembrane region" description="Helical" evidence="6">
    <location>
        <begin position="271"/>
        <end position="295"/>
    </location>
</feature>
<dbReference type="HOGENOM" id="CLU_623727_0_0_9"/>
<dbReference type="STRING" id="545696.HOLDEFILI_03717"/>
<accession>B9YD04</accession>
<keyword evidence="5 6" id="KW-0472">Membrane</keyword>
<reference evidence="8 9" key="2">
    <citation type="submission" date="2009-02" db="EMBL/GenBank/DDBJ databases">
        <title>Draft genome sequence of Holdemania filiformis DSM 12042.</title>
        <authorList>
            <person name="Sudarsanam P."/>
            <person name="Ley R."/>
            <person name="Guruge J."/>
            <person name="Turnbaugh P.J."/>
            <person name="Mahowald M."/>
            <person name="Liep D."/>
            <person name="Gordon J."/>
        </authorList>
    </citation>
    <scope>NUCLEOTIDE SEQUENCE [LARGE SCALE GENOMIC DNA]</scope>
    <source>
        <strain evidence="8 9">DSM 12042</strain>
    </source>
</reference>
<feature type="transmembrane region" description="Helical" evidence="6">
    <location>
        <begin position="365"/>
        <end position="387"/>
    </location>
</feature>
<reference evidence="8 9" key="1">
    <citation type="submission" date="2008-12" db="EMBL/GenBank/DDBJ databases">
        <authorList>
            <person name="Fulton L."/>
            <person name="Clifton S."/>
            <person name="Fulton B."/>
            <person name="Xu J."/>
            <person name="Minx P."/>
            <person name="Pepin K.H."/>
            <person name="Johnson M."/>
            <person name="Bhonagiri V."/>
            <person name="Nash W.E."/>
            <person name="Mardis E.R."/>
            <person name="Wilson R.K."/>
        </authorList>
    </citation>
    <scope>NUCLEOTIDE SEQUENCE [LARGE SCALE GENOMIC DNA]</scope>
    <source>
        <strain evidence="8 9">DSM 12042</strain>
    </source>
</reference>
<dbReference type="PANTHER" id="PTHR46795">
    <property type="entry name" value="ABC TRANSPORTER PERMEASE-RELATED-RELATED"/>
    <property type="match status" value="1"/>
</dbReference>
<feature type="transmembrane region" description="Helical" evidence="6">
    <location>
        <begin position="92"/>
        <end position="123"/>
    </location>
</feature>
<dbReference type="Proteomes" id="UP000005950">
    <property type="component" value="Unassembled WGS sequence"/>
</dbReference>
<dbReference type="Pfam" id="PF02687">
    <property type="entry name" value="FtsX"/>
    <property type="match status" value="1"/>
</dbReference>
<dbReference type="InterPro" id="IPR003838">
    <property type="entry name" value="ABC3_permease_C"/>
</dbReference>
<evidence type="ECO:0000256" key="6">
    <source>
        <dbReference type="SAM" id="Phobius"/>
    </source>
</evidence>
<organism evidence="8 9">
    <name type="scientific">Holdemania filiformis DSM 12042</name>
    <dbReference type="NCBI Taxonomy" id="545696"/>
    <lineage>
        <taxon>Bacteria</taxon>
        <taxon>Bacillati</taxon>
        <taxon>Bacillota</taxon>
        <taxon>Erysipelotrichia</taxon>
        <taxon>Erysipelotrichales</taxon>
        <taxon>Erysipelotrichaceae</taxon>
        <taxon>Holdemania</taxon>
    </lineage>
</organism>
<comment type="caution">
    <text evidence="8">The sequence shown here is derived from an EMBL/GenBank/DDBJ whole genome shotgun (WGS) entry which is preliminary data.</text>
</comment>
<feature type="transmembrane region" description="Helical" evidence="6">
    <location>
        <begin position="52"/>
        <end position="71"/>
    </location>
</feature>
<feature type="domain" description="ABC3 transporter permease C-terminal" evidence="7">
    <location>
        <begin position="52"/>
        <end position="160"/>
    </location>
</feature>
<keyword evidence="2" id="KW-1003">Cell membrane</keyword>
<evidence type="ECO:0000313" key="8">
    <source>
        <dbReference type="EMBL" id="EEF66147.1"/>
    </source>
</evidence>
<name>B9YD04_9FIRM</name>
<feature type="transmembrane region" description="Helical" evidence="6">
    <location>
        <begin position="143"/>
        <end position="159"/>
    </location>
</feature>
<evidence type="ECO:0000256" key="1">
    <source>
        <dbReference type="ARBA" id="ARBA00004651"/>
    </source>
</evidence>
<dbReference type="AlphaFoldDB" id="B9YD04"/>
<dbReference type="InterPro" id="IPR052536">
    <property type="entry name" value="ABC-4_Integral_Memb_Prot"/>
</dbReference>
<sequence length="442" mass="49185">MIFKLAWRNACRSAGDYFVYVMTVIILAALLCVAHCVAAVGQRQAGFQTASLPLLIVVILVLLVGVLNRFIVAQRAQELAVYLLMGMEKSRLISLFLLELFGIGIVCCSIGIFLGCGAAAILFSEQMSFAGVLPQLGTSTVQTAVWFLLAQLLSAYPVYRKLSRLQIRQLFMEHRCLLPPDPEKQKDWRRRLWGSLSVYVFLLILMVIGKEEIVMIAIAFIAVPLLISIYAFYQYLAAAASGLRRDCPAILLEKDRLLTLTEFTASANKDIILNSVFCACLIFAFTAFCFGTLLFTEGLVIYDPQPQRWMGFLQINIGLIFLVLYFSMLSLTQILKLRRQTRSLDILCSLGKSQTALNCWLDRQILINLGLPVLMSVVLLGSAAPVANFELNQLIPSGMQNILFQIAGIFALCFAGLYGIYACAAIAYSRRYLQKTLRMKAG</sequence>
<proteinExistence type="predicted"/>
<feature type="transmembrane region" description="Helical" evidence="6">
    <location>
        <begin position="192"/>
        <end position="209"/>
    </location>
</feature>
<comment type="subcellular location">
    <subcellularLocation>
        <location evidence="1">Cell membrane</location>
        <topology evidence="1">Multi-pass membrane protein</topology>
    </subcellularLocation>
</comment>
<evidence type="ECO:0000256" key="3">
    <source>
        <dbReference type="ARBA" id="ARBA00022692"/>
    </source>
</evidence>
<evidence type="ECO:0000256" key="2">
    <source>
        <dbReference type="ARBA" id="ARBA00022475"/>
    </source>
</evidence>
<evidence type="ECO:0000256" key="4">
    <source>
        <dbReference type="ARBA" id="ARBA00022989"/>
    </source>
</evidence>
<dbReference type="EMBL" id="ACCF01000234">
    <property type="protein sequence ID" value="EEF66147.1"/>
    <property type="molecule type" value="Genomic_DNA"/>
</dbReference>
<feature type="transmembrane region" description="Helical" evidence="6">
    <location>
        <begin position="315"/>
        <end position="335"/>
    </location>
</feature>
<dbReference type="RefSeq" id="WP_006060864.1">
    <property type="nucleotide sequence ID" value="NZ_GG657561.1"/>
</dbReference>
<dbReference type="OrthoDB" id="9781780at2"/>
<feature type="transmembrane region" description="Helical" evidence="6">
    <location>
        <begin position="402"/>
        <end position="428"/>
    </location>
</feature>
<feature type="transmembrane region" description="Helical" evidence="6">
    <location>
        <begin position="215"/>
        <end position="236"/>
    </location>
</feature>
<dbReference type="eggNOG" id="COG0577">
    <property type="taxonomic scope" value="Bacteria"/>
</dbReference>
<protein>
    <submittedName>
        <fullName evidence="8">Efflux ABC transporter, permease protein</fullName>
    </submittedName>
</protein>
<evidence type="ECO:0000256" key="5">
    <source>
        <dbReference type="ARBA" id="ARBA00023136"/>
    </source>
</evidence>